<dbReference type="Pfam" id="PF21543">
    <property type="entry name" value="CvfB_2nd"/>
    <property type="match status" value="1"/>
</dbReference>
<evidence type="ECO:0000256" key="1">
    <source>
        <dbReference type="PIRNR" id="PIRNR012524"/>
    </source>
</evidence>
<dbReference type="Pfam" id="PF17783">
    <property type="entry name" value="WHD_CvfB"/>
    <property type="match status" value="1"/>
</dbReference>
<dbReference type="RefSeq" id="WP_379929080.1">
    <property type="nucleotide sequence ID" value="NZ_JBHUMM010000013.1"/>
</dbReference>
<dbReference type="Gene3D" id="1.10.10.10">
    <property type="entry name" value="Winged helix-like DNA-binding domain superfamily/Winged helix DNA-binding domain"/>
    <property type="match status" value="1"/>
</dbReference>
<dbReference type="SMART" id="SM00316">
    <property type="entry name" value="S1"/>
    <property type="match status" value="2"/>
</dbReference>
<dbReference type="PANTHER" id="PTHR37296:SF1">
    <property type="entry name" value="CONSERVED VIRULENCE FACTOR B"/>
    <property type="match status" value="1"/>
</dbReference>
<dbReference type="EMBL" id="JBHUMM010000013">
    <property type="protein sequence ID" value="MFD2671605.1"/>
    <property type="molecule type" value="Genomic_DNA"/>
</dbReference>
<feature type="domain" description="S1 motif" evidence="2">
    <location>
        <begin position="152"/>
        <end position="219"/>
    </location>
</feature>
<dbReference type="InterPro" id="IPR014464">
    <property type="entry name" value="CvfB_fam"/>
</dbReference>
<evidence type="ECO:0000313" key="3">
    <source>
        <dbReference type="EMBL" id="MFD2671605.1"/>
    </source>
</evidence>
<dbReference type="InterPro" id="IPR012340">
    <property type="entry name" value="NA-bd_OB-fold"/>
</dbReference>
<name>A0ABW5R999_9BACL</name>
<dbReference type="PIRSF" id="PIRSF012524">
    <property type="entry name" value="YitL_S1"/>
    <property type="match status" value="1"/>
</dbReference>
<dbReference type="PANTHER" id="PTHR37296">
    <property type="entry name" value="CONSERVED VIRULENCE FACTOR B"/>
    <property type="match status" value="1"/>
</dbReference>
<dbReference type="Proteomes" id="UP001597497">
    <property type="component" value="Unassembled WGS sequence"/>
</dbReference>
<dbReference type="InterPro" id="IPR048588">
    <property type="entry name" value="CvfB_S1_2nd"/>
</dbReference>
<dbReference type="InterPro" id="IPR003029">
    <property type="entry name" value="S1_domain"/>
</dbReference>
<organism evidence="3 4">
    <name type="scientific">Marinicrinis sediminis</name>
    <dbReference type="NCBI Taxonomy" id="1652465"/>
    <lineage>
        <taxon>Bacteria</taxon>
        <taxon>Bacillati</taxon>
        <taxon>Bacillota</taxon>
        <taxon>Bacilli</taxon>
        <taxon>Bacillales</taxon>
        <taxon>Paenibacillaceae</taxon>
    </lineage>
</organism>
<dbReference type="InterPro" id="IPR040764">
    <property type="entry name" value="CvfB_WH"/>
</dbReference>
<comment type="similarity">
    <text evidence="1">Belongs to the CvfB family.</text>
</comment>
<dbReference type="Gene3D" id="2.40.50.140">
    <property type="entry name" value="Nucleic acid-binding proteins"/>
    <property type="match status" value="2"/>
</dbReference>
<dbReference type="InterPro" id="IPR048587">
    <property type="entry name" value="CvfB_S1_3rd"/>
</dbReference>
<dbReference type="InterPro" id="IPR039566">
    <property type="entry name" value="CvfB_S1_st"/>
</dbReference>
<evidence type="ECO:0000259" key="2">
    <source>
        <dbReference type="SMART" id="SM00316"/>
    </source>
</evidence>
<gene>
    <name evidence="3" type="ORF">ACFSUC_08305</name>
</gene>
<comment type="caution">
    <text evidence="3">The sequence shown here is derived from an EMBL/GenBank/DDBJ whole genome shotgun (WGS) entry which is preliminary data.</text>
</comment>
<accession>A0ABW5R999</accession>
<dbReference type="Pfam" id="PF21191">
    <property type="entry name" value="CvfB_1st"/>
    <property type="match status" value="1"/>
</dbReference>
<proteinExistence type="inferred from homology"/>
<keyword evidence="4" id="KW-1185">Reference proteome</keyword>
<protein>
    <submittedName>
        <fullName evidence="3">S1 RNA-binding domain-containing protein</fullName>
    </submittedName>
</protein>
<evidence type="ECO:0000313" key="4">
    <source>
        <dbReference type="Proteomes" id="UP001597497"/>
    </source>
</evidence>
<feature type="domain" description="S1 motif" evidence="2">
    <location>
        <begin position="70"/>
        <end position="136"/>
    </location>
</feature>
<reference evidence="4" key="1">
    <citation type="journal article" date="2019" name="Int. J. Syst. Evol. Microbiol.">
        <title>The Global Catalogue of Microorganisms (GCM) 10K type strain sequencing project: providing services to taxonomists for standard genome sequencing and annotation.</title>
        <authorList>
            <consortium name="The Broad Institute Genomics Platform"/>
            <consortium name="The Broad Institute Genome Sequencing Center for Infectious Disease"/>
            <person name="Wu L."/>
            <person name="Ma J."/>
        </authorList>
    </citation>
    <scope>NUCLEOTIDE SEQUENCE [LARGE SCALE GENOMIC DNA]</scope>
    <source>
        <strain evidence="4">KCTC 33676</strain>
    </source>
</reference>
<dbReference type="InterPro" id="IPR036388">
    <property type="entry name" value="WH-like_DNA-bd_sf"/>
</dbReference>
<dbReference type="Pfam" id="PF13509">
    <property type="entry name" value="S1_2"/>
    <property type="match status" value="1"/>
</dbReference>
<sequence>MRLEAGTYHTLTVEREVSPNGYYLGNEEEEVLLHYSEIEGSIELDDELEVFLFMDTKDRLAATMKKPFLALGETAKLEVVEIHPRLGMFLDMGLSRHLLLPYRQLPEEEEFRPHTGDWVFVQMSQDKQGRLIARMAGEEELSSLAFPAPAAWKHTRRQATVYKTLKMGSFVICEGEPVGFGVIGLIHEDERTRPLRVGETLEVRITHVREDGRVNASMREAKEVSRNVDAESLLAFLESRPNGSMPYSDETPADIILSRFQISKAAFKRAIGKLMKEGKVRQEGSWTYLIREEE</sequence>